<dbReference type="AlphaFoldDB" id="A0A6H1Z8Y6"/>
<organism evidence="1">
    <name type="scientific">viral metagenome</name>
    <dbReference type="NCBI Taxonomy" id="1070528"/>
    <lineage>
        <taxon>unclassified sequences</taxon>
        <taxon>metagenomes</taxon>
        <taxon>organismal metagenomes</taxon>
    </lineage>
</organism>
<dbReference type="EMBL" id="MT143972">
    <property type="protein sequence ID" value="QJA43998.1"/>
    <property type="molecule type" value="Genomic_DNA"/>
</dbReference>
<evidence type="ECO:0000313" key="2">
    <source>
        <dbReference type="EMBL" id="QJH93769.1"/>
    </source>
</evidence>
<reference evidence="1" key="1">
    <citation type="submission" date="2020-03" db="EMBL/GenBank/DDBJ databases">
        <title>The deep terrestrial virosphere.</title>
        <authorList>
            <person name="Holmfeldt K."/>
            <person name="Nilsson E."/>
            <person name="Simone D."/>
            <person name="Lopez-Fernandez M."/>
            <person name="Wu X."/>
            <person name="de Brujin I."/>
            <person name="Lundin D."/>
            <person name="Andersson A."/>
            <person name="Bertilsson S."/>
            <person name="Dopson M."/>
        </authorList>
    </citation>
    <scope>NUCLEOTIDE SEQUENCE</scope>
    <source>
        <strain evidence="1">TM448A00065</strain>
        <strain evidence="2">TM448B00134</strain>
    </source>
</reference>
<gene>
    <name evidence="1" type="ORF">TM448A00065_0044</name>
    <name evidence="2" type="ORF">TM448B00134_0063</name>
</gene>
<name>A0A6H1Z8Y6_9ZZZZ</name>
<dbReference type="EMBL" id="MT144591">
    <property type="protein sequence ID" value="QJH93769.1"/>
    <property type="molecule type" value="Genomic_DNA"/>
</dbReference>
<accession>A0A6H1Z8Y6</accession>
<proteinExistence type="predicted"/>
<sequence>MSSTAPDNSEWVEWDGAKIDVDTLVKVLHFDLHPDSLVKDPFRNHHRPSNVKTLFGAEVRRKD</sequence>
<evidence type="ECO:0000313" key="1">
    <source>
        <dbReference type="EMBL" id="QJA43998.1"/>
    </source>
</evidence>
<protein>
    <submittedName>
        <fullName evidence="1">Uncharacterized protein</fullName>
    </submittedName>
</protein>